<keyword evidence="10" id="KW-1185">Reference proteome</keyword>
<feature type="transmembrane region" description="Helical" evidence="7">
    <location>
        <begin position="55"/>
        <end position="74"/>
    </location>
</feature>
<dbReference type="InterPro" id="IPR011701">
    <property type="entry name" value="MFS"/>
</dbReference>
<evidence type="ECO:0000256" key="1">
    <source>
        <dbReference type="ARBA" id="ARBA00004651"/>
    </source>
</evidence>
<dbReference type="RefSeq" id="WP_072949998.1">
    <property type="nucleotide sequence ID" value="NZ_FNSV01000005.1"/>
</dbReference>
<feature type="domain" description="Major facilitator superfamily (MFS) profile" evidence="8">
    <location>
        <begin position="20"/>
        <end position="510"/>
    </location>
</feature>
<dbReference type="GO" id="GO:0005886">
    <property type="term" value="C:plasma membrane"/>
    <property type="evidence" value="ECO:0007669"/>
    <property type="project" value="UniProtKB-SubCell"/>
</dbReference>
<dbReference type="InterPro" id="IPR036259">
    <property type="entry name" value="MFS_trans_sf"/>
</dbReference>
<feature type="transmembrane region" description="Helical" evidence="7">
    <location>
        <begin position="172"/>
        <end position="192"/>
    </location>
</feature>
<keyword evidence="2" id="KW-0813">Transport</keyword>
<dbReference type="NCBIfam" id="TIGR00711">
    <property type="entry name" value="efflux_EmrB"/>
    <property type="match status" value="1"/>
</dbReference>
<organism evidence="9 10">
    <name type="scientific">Rhodococcus koreensis</name>
    <dbReference type="NCBI Taxonomy" id="99653"/>
    <lineage>
        <taxon>Bacteria</taxon>
        <taxon>Bacillati</taxon>
        <taxon>Actinomycetota</taxon>
        <taxon>Actinomycetes</taxon>
        <taxon>Mycobacteriales</taxon>
        <taxon>Nocardiaceae</taxon>
        <taxon>Rhodococcus</taxon>
    </lineage>
</organism>
<dbReference type="InterPro" id="IPR004638">
    <property type="entry name" value="EmrB-like"/>
</dbReference>
<dbReference type="OrthoDB" id="7375466at2"/>
<gene>
    <name evidence="9" type="ORF">SAMN04490239_1598</name>
</gene>
<feature type="transmembrane region" description="Helical" evidence="7">
    <location>
        <begin position="204"/>
        <end position="224"/>
    </location>
</feature>
<dbReference type="PANTHER" id="PTHR42718:SF49">
    <property type="entry name" value="EXPORT PROTEIN"/>
    <property type="match status" value="1"/>
</dbReference>
<dbReference type="Pfam" id="PF07690">
    <property type="entry name" value="MFS_1"/>
    <property type="match status" value="1"/>
</dbReference>
<evidence type="ECO:0000259" key="8">
    <source>
        <dbReference type="PROSITE" id="PS50850"/>
    </source>
</evidence>
<feature type="transmembrane region" description="Helical" evidence="7">
    <location>
        <begin position="236"/>
        <end position="256"/>
    </location>
</feature>
<dbReference type="SUPFAM" id="SSF103473">
    <property type="entry name" value="MFS general substrate transporter"/>
    <property type="match status" value="1"/>
</dbReference>
<feature type="transmembrane region" description="Helical" evidence="7">
    <location>
        <begin position="86"/>
        <end position="105"/>
    </location>
</feature>
<keyword evidence="6 7" id="KW-0472">Membrane</keyword>
<evidence type="ECO:0000256" key="6">
    <source>
        <dbReference type="ARBA" id="ARBA00023136"/>
    </source>
</evidence>
<accession>A0A1H4M2I6</accession>
<dbReference type="Gene3D" id="1.20.1250.20">
    <property type="entry name" value="MFS general substrate transporter like domains"/>
    <property type="match status" value="1"/>
</dbReference>
<feature type="transmembrane region" description="Helical" evidence="7">
    <location>
        <begin position="305"/>
        <end position="327"/>
    </location>
</feature>
<proteinExistence type="predicted"/>
<evidence type="ECO:0000313" key="9">
    <source>
        <dbReference type="EMBL" id="SEB77241.1"/>
    </source>
</evidence>
<name>A0A1H4M2I6_9NOCA</name>
<dbReference type="PANTHER" id="PTHR42718">
    <property type="entry name" value="MAJOR FACILITATOR SUPERFAMILY MULTIDRUG TRANSPORTER MFSC"/>
    <property type="match status" value="1"/>
</dbReference>
<feature type="transmembrane region" description="Helical" evidence="7">
    <location>
        <begin position="21"/>
        <end position="43"/>
    </location>
</feature>
<sequence length="541" mass="56671">MSTAFEGDPRDEKSGNATWTLTVVSIATFMLMLDLTVSNVALPTIRKEFDSSFSSLQWILDAYALGLAAFLLAAGSLADRVGRKKVFDGGLVIFVLASLACGLAPTDTVLIVGRLVQGIGGGVLFAVGPALIGHEFRGSDRGKAFGVFGAVAGLAIAFGPLIGGFLTDTFSWRWIFLINVPLTVVALAIGFARMRESRSATPPPLDIAGMITFSTGLFFLVLGFLRGQADGWSSGRVLTCFSLAVALGVVFVVIQITRRDRAMFQLSLFRNTSFNGLSAVTALCAASTMAALFLMISYLQNVLGFSAFATGLRCLPLTLLLCVAAAAAGSLVTRVRPSILMGVSQLFIAAGLLCVLLIRTDTAWPVLVPAMLLVGLGMGLFNPVRAALSIAVTTPDKAGMASGVNETFQQVGLAVGIAAIGALFQNRVAADFVDSPTGRMLGDRSSEAGDAIAAGGVNAVADSVPEFIADTVREAALTAFVDGLHDVMLLSAIFAAASAVIAFVAIRRKDLDAAALTHPMIIRDETDPVEQIPLVDVEQRR</sequence>
<feature type="transmembrane region" description="Helical" evidence="7">
    <location>
        <begin position="111"/>
        <end position="132"/>
    </location>
</feature>
<dbReference type="GO" id="GO:0022857">
    <property type="term" value="F:transmembrane transporter activity"/>
    <property type="evidence" value="ECO:0007669"/>
    <property type="project" value="InterPro"/>
</dbReference>
<feature type="transmembrane region" description="Helical" evidence="7">
    <location>
        <begin position="144"/>
        <end position="166"/>
    </location>
</feature>
<evidence type="ECO:0000256" key="3">
    <source>
        <dbReference type="ARBA" id="ARBA00022475"/>
    </source>
</evidence>
<feature type="transmembrane region" description="Helical" evidence="7">
    <location>
        <begin position="277"/>
        <end position="299"/>
    </location>
</feature>
<dbReference type="InterPro" id="IPR020846">
    <property type="entry name" value="MFS_dom"/>
</dbReference>
<dbReference type="PRINTS" id="PR01036">
    <property type="entry name" value="TCRTETB"/>
</dbReference>
<evidence type="ECO:0000256" key="7">
    <source>
        <dbReference type="SAM" id="Phobius"/>
    </source>
</evidence>
<feature type="transmembrane region" description="Helical" evidence="7">
    <location>
        <begin position="487"/>
        <end position="506"/>
    </location>
</feature>
<dbReference type="Proteomes" id="UP000183561">
    <property type="component" value="Unassembled WGS sequence"/>
</dbReference>
<keyword evidence="5 7" id="KW-1133">Transmembrane helix</keyword>
<reference evidence="10" key="1">
    <citation type="submission" date="2016-10" db="EMBL/GenBank/DDBJ databases">
        <authorList>
            <person name="Varghese N."/>
            <person name="Submissions S."/>
        </authorList>
    </citation>
    <scope>NUCLEOTIDE SEQUENCE [LARGE SCALE GENOMIC DNA]</scope>
    <source>
        <strain evidence="10">DSM 44498</strain>
    </source>
</reference>
<evidence type="ECO:0000256" key="5">
    <source>
        <dbReference type="ARBA" id="ARBA00022989"/>
    </source>
</evidence>
<evidence type="ECO:0000256" key="4">
    <source>
        <dbReference type="ARBA" id="ARBA00022692"/>
    </source>
</evidence>
<dbReference type="CDD" id="cd17321">
    <property type="entry name" value="MFS_MMR_MDR_like"/>
    <property type="match status" value="1"/>
</dbReference>
<dbReference type="EMBL" id="FNSV01000005">
    <property type="protein sequence ID" value="SEB77241.1"/>
    <property type="molecule type" value="Genomic_DNA"/>
</dbReference>
<keyword evidence="4 7" id="KW-0812">Transmembrane</keyword>
<dbReference type="PROSITE" id="PS50850">
    <property type="entry name" value="MFS"/>
    <property type="match status" value="1"/>
</dbReference>
<dbReference type="AlphaFoldDB" id="A0A1H4M2I6"/>
<feature type="transmembrane region" description="Helical" evidence="7">
    <location>
        <begin position="407"/>
        <end position="424"/>
    </location>
</feature>
<feature type="transmembrane region" description="Helical" evidence="7">
    <location>
        <begin position="364"/>
        <end position="381"/>
    </location>
</feature>
<evidence type="ECO:0000256" key="2">
    <source>
        <dbReference type="ARBA" id="ARBA00022448"/>
    </source>
</evidence>
<evidence type="ECO:0000313" key="10">
    <source>
        <dbReference type="Proteomes" id="UP000183561"/>
    </source>
</evidence>
<dbReference type="Gene3D" id="1.20.1720.10">
    <property type="entry name" value="Multidrug resistance protein D"/>
    <property type="match status" value="1"/>
</dbReference>
<protein>
    <submittedName>
        <fullName evidence="9">Drug resistance transporter, EmrB/QacA subfamily</fullName>
    </submittedName>
</protein>
<comment type="subcellular location">
    <subcellularLocation>
        <location evidence="1">Cell membrane</location>
        <topology evidence="1">Multi-pass membrane protein</topology>
    </subcellularLocation>
</comment>
<keyword evidence="3" id="KW-1003">Cell membrane</keyword>
<feature type="transmembrane region" description="Helical" evidence="7">
    <location>
        <begin position="339"/>
        <end position="358"/>
    </location>
</feature>